<proteinExistence type="predicted"/>
<dbReference type="EMBL" id="CM042016">
    <property type="protein sequence ID" value="KAI3700632.1"/>
    <property type="molecule type" value="Genomic_DNA"/>
</dbReference>
<reference evidence="2" key="1">
    <citation type="journal article" date="2022" name="Mol. Ecol. Resour.">
        <title>The genomes of chicory, endive, great burdock and yacon provide insights into Asteraceae palaeo-polyploidization history and plant inulin production.</title>
        <authorList>
            <person name="Fan W."/>
            <person name="Wang S."/>
            <person name="Wang H."/>
            <person name="Wang A."/>
            <person name="Jiang F."/>
            <person name="Liu H."/>
            <person name="Zhao H."/>
            <person name="Xu D."/>
            <person name="Zhang Y."/>
        </authorList>
    </citation>
    <scope>NUCLEOTIDE SEQUENCE [LARGE SCALE GENOMIC DNA]</scope>
    <source>
        <strain evidence="2">cv. Punajuju</strain>
    </source>
</reference>
<accession>A0ACB8ZSU6</accession>
<sequence>MGLQKLRGDFDGSLHTDLNPTITAARPLLSSQIYAPPNSLSPPSSPQPSLAGETRKRNPKDDDDHLLTFTFQSIKGNFYHSISSILFGKQ</sequence>
<gene>
    <name evidence="1" type="ORF">L2E82_45268</name>
</gene>
<keyword evidence="2" id="KW-1185">Reference proteome</keyword>
<protein>
    <submittedName>
        <fullName evidence="1">Uncharacterized protein</fullName>
    </submittedName>
</protein>
<evidence type="ECO:0000313" key="1">
    <source>
        <dbReference type="EMBL" id="KAI3700632.1"/>
    </source>
</evidence>
<dbReference type="Proteomes" id="UP001055811">
    <property type="component" value="Linkage Group LG08"/>
</dbReference>
<evidence type="ECO:0000313" key="2">
    <source>
        <dbReference type="Proteomes" id="UP001055811"/>
    </source>
</evidence>
<comment type="caution">
    <text evidence="1">The sequence shown here is derived from an EMBL/GenBank/DDBJ whole genome shotgun (WGS) entry which is preliminary data.</text>
</comment>
<name>A0ACB8ZSU6_CICIN</name>
<reference evidence="1 2" key="2">
    <citation type="journal article" date="2022" name="Mol. Ecol. Resour.">
        <title>The genomes of chicory, endive, great burdock and yacon provide insights into Asteraceae paleo-polyploidization history and plant inulin production.</title>
        <authorList>
            <person name="Fan W."/>
            <person name="Wang S."/>
            <person name="Wang H."/>
            <person name="Wang A."/>
            <person name="Jiang F."/>
            <person name="Liu H."/>
            <person name="Zhao H."/>
            <person name="Xu D."/>
            <person name="Zhang Y."/>
        </authorList>
    </citation>
    <scope>NUCLEOTIDE SEQUENCE [LARGE SCALE GENOMIC DNA]</scope>
    <source>
        <strain evidence="2">cv. Punajuju</strain>
        <tissue evidence="1">Leaves</tissue>
    </source>
</reference>
<organism evidence="1 2">
    <name type="scientific">Cichorium intybus</name>
    <name type="common">Chicory</name>
    <dbReference type="NCBI Taxonomy" id="13427"/>
    <lineage>
        <taxon>Eukaryota</taxon>
        <taxon>Viridiplantae</taxon>
        <taxon>Streptophyta</taxon>
        <taxon>Embryophyta</taxon>
        <taxon>Tracheophyta</taxon>
        <taxon>Spermatophyta</taxon>
        <taxon>Magnoliopsida</taxon>
        <taxon>eudicotyledons</taxon>
        <taxon>Gunneridae</taxon>
        <taxon>Pentapetalae</taxon>
        <taxon>asterids</taxon>
        <taxon>campanulids</taxon>
        <taxon>Asterales</taxon>
        <taxon>Asteraceae</taxon>
        <taxon>Cichorioideae</taxon>
        <taxon>Cichorieae</taxon>
        <taxon>Cichoriinae</taxon>
        <taxon>Cichorium</taxon>
    </lineage>
</organism>